<dbReference type="RefSeq" id="WP_119797180.1">
    <property type="nucleotide sequence ID" value="NZ_CP021659.1"/>
</dbReference>
<evidence type="ECO:0000313" key="2">
    <source>
        <dbReference type="Proteomes" id="UP000261875"/>
    </source>
</evidence>
<accession>A0A2U8I3G3</accession>
<dbReference type="STRING" id="1878942.GCA_900128755_01253"/>
<dbReference type="EMBL" id="CP021659">
    <property type="protein sequence ID" value="AWK13672.1"/>
    <property type="molecule type" value="Genomic_DNA"/>
</dbReference>
<gene>
    <name evidence="1" type="ORF">CCS41_02890</name>
</gene>
<reference evidence="1 2" key="1">
    <citation type="submission" date="2017-05" db="EMBL/GenBank/DDBJ databases">
        <title>Genome sequence of Candidatus Fukatsuia symbiotica and Candidatus Hamiltonella defensa from Acyrthosiphon pisum strain 5D.</title>
        <authorList>
            <person name="Patel V.A."/>
            <person name="Chevignon G."/>
            <person name="Russell J.A."/>
            <person name="Oliver K.M."/>
        </authorList>
    </citation>
    <scope>NUCLEOTIDE SEQUENCE [LARGE SCALE GENOMIC DNA]</scope>
    <source>
        <strain evidence="1 2">5D</strain>
    </source>
</reference>
<proteinExistence type="predicted"/>
<organism evidence="1 2">
    <name type="scientific">Candidatus Fukatsuia symbiotica</name>
    <dbReference type="NCBI Taxonomy" id="1878942"/>
    <lineage>
        <taxon>Bacteria</taxon>
        <taxon>Pseudomonadati</taxon>
        <taxon>Pseudomonadota</taxon>
        <taxon>Gammaproteobacteria</taxon>
        <taxon>Enterobacterales</taxon>
        <taxon>Yersiniaceae</taxon>
        <taxon>Candidatus Fukatsuia</taxon>
    </lineage>
</organism>
<dbReference type="Proteomes" id="UP000261875">
    <property type="component" value="Chromosome"/>
</dbReference>
<name>A0A2U8I3G3_9GAMM</name>
<dbReference type="AlphaFoldDB" id="A0A2U8I3G3"/>
<keyword evidence="2" id="KW-1185">Reference proteome</keyword>
<dbReference type="KEGG" id="fsm:CCS41_02890"/>
<evidence type="ECO:0008006" key="3">
    <source>
        <dbReference type="Google" id="ProtNLM"/>
    </source>
</evidence>
<sequence>MSITKEKIWLEKQDKSLKVLIRGADNGTVTGSVLIKNYYSQPKYSVETIKAGGYQLSGENIAQMVSVMSTLSSVQGSMPSLQNHNLRAQINTLWATVPLLVH</sequence>
<protein>
    <recommendedName>
        <fullName evidence="3">Haemolysin-type calcium binding-related domain-containing protein</fullName>
    </recommendedName>
</protein>
<evidence type="ECO:0000313" key="1">
    <source>
        <dbReference type="EMBL" id="AWK13672.1"/>
    </source>
</evidence>